<feature type="transmembrane region" description="Helical" evidence="1">
    <location>
        <begin position="130"/>
        <end position="151"/>
    </location>
</feature>
<organism evidence="2">
    <name type="scientific">Capitella teleta</name>
    <name type="common">Polychaete worm</name>
    <dbReference type="NCBI Taxonomy" id="283909"/>
    <lineage>
        <taxon>Eukaryota</taxon>
        <taxon>Metazoa</taxon>
        <taxon>Spiralia</taxon>
        <taxon>Lophotrochozoa</taxon>
        <taxon>Annelida</taxon>
        <taxon>Polychaeta</taxon>
        <taxon>Sedentaria</taxon>
        <taxon>Scolecida</taxon>
        <taxon>Capitellidae</taxon>
        <taxon>Capitella</taxon>
    </lineage>
</organism>
<reference evidence="3" key="3">
    <citation type="submission" date="2015-06" db="UniProtKB">
        <authorList>
            <consortium name="EnsemblMetazoa"/>
        </authorList>
    </citation>
    <scope>IDENTIFICATION</scope>
</reference>
<feature type="transmembrane region" description="Helical" evidence="1">
    <location>
        <begin position="65"/>
        <end position="85"/>
    </location>
</feature>
<feature type="transmembrane region" description="Helical" evidence="1">
    <location>
        <begin position="97"/>
        <end position="118"/>
    </location>
</feature>
<sequence>MYYWHLIVIMCSYQVPNLLFLVGFASPDWINMRSTKFGLWQQCAGGLCATFDIEELQDYHRGTQAVLCMALVAGLVASICFYQMIAREGHKHELITTSIICIYIQAILELIGGAVFGAKTAEVTEAAPNGYGYWLIIAACLLHLIFASSLLGCGVPCELSEGRTSGNPESYAADNVGYANGGHVVHHAGHLTPVTVQGGAANVQLQQQRAPEPVTQSLGSIFHLNQEQMSNPVTGLPINTLPRPHSVAMTTEDARGRLRPVQTQQGMQYVEQCDINASQPHHAQLSESHAEPNSAYDNLQNESCYANSMIDMQPPNYGQLEV</sequence>
<dbReference type="EnsemblMetazoa" id="CapteT198397">
    <property type="protein sequence ID" value="CapteP198397"/>
    <property type="gene ID" value="CapteG198397"/>
</dbReference>
<gene>
    <name evidence="2" type="ORF">CAPTEDRAFT_198397</name>
</gene>
<dbReference type="Gene3D" id="1.20.140.150">
    <property type="match status" value="1"/>
</dbReference>
<feature type="transmembrane region" description="Helical" evidence="1">
    <location>
        <begin position="6"/>
        <end position="26"/>
    </location>
</feature>
<keyword evidence="1" id="KW-0472">Membrane</keyword>
<evidence type="ECO:0000256" key="1">
    <source>
        <dbReference type="SAM" id="Phobius"/>
    </source>
</evidence>
<dbReference type="EMBL" id="KB300677">
    <property type="protein sequence ID" value="ELU06412.1"/>
    <property type="molecule type" value="Genomic_DNA"/>
</dbReference>
<protein>
    <submittedName>
        <fullName evidence="2 3">Uncharacterized protein</fullName>
    </submittedName>
</protein>
<evidence type="ECO:0000313" key="2">
    <source>
        <dbReference type="EMBL" id="ELU06412.1"/>
    </source>
</evidence>
<proteinExistence type="predicted"/>
<reference evidence="4" key="1">
    <citation type="submission" date="2012-12" db="EMBL/GenBank/DDBJ databases">
        <authorList>
            <person name="Hellsten U."/>
            <person name="Grimwood J."/>
            <person name="Chapman J.A."/>
            <person name="Shapiro H."/>
            <person name="Aerts A."/>
            <person name="Otillar R.P."/>
            <person name="Terry A.Y."/>
            <person name="Boore J.L."/>
            <person name="Simakov O."/>
            <person name="Marletaz F."/>
            <person name="Cho S.-J."/>
            <person name="Edsinger-Gonzales E."/>
            <person name="Havlak P."/>
            <person name="Kuo D.-H."/>
            <person name="Larsson T."/>
            <person name="Lv J."/>
            <person name="Arendt D."/>
            <person name="Savage R."/>
            <person name="Osoegawa K."/>
            <person name="de Jong P."/>
            <person name="Lindberg D.R."/>
            <person name="Seaver E.C."/>
            <person name="Weisblat D.A."/>
            <person name="Putnam N.H."/>
            <person name="Grigoriev I.V."/>
            <person name="Rokhsar D.S."/>
        </authorList>
    </citation>
    <scope>NUCLEOTIDE SEQUENCE</scope>
    <source>
        <strain evidence="4">I ESC-2004</strain>
    </source>
</reference>
<dbReference type="EMBL" id="AMQN01007427">
    <property type="status" value="NOT_ANNOTATED_CDS"/>
    <property type="molecule type" value="Genomic_DNA"/>
</dbReference>
<keyword evidence="4" id="KW-1185">Reference proteome</keyword>
<keyword evidence="1" id="KW-0812">Transmembrane</keyword>
<name>R7UR46_CAPTE</name>
<evidence type="ECO:0000313" key="3">
    <source>
        <dbReference type="EnsemblMetazoa" id="CapteP198397"/>
    </source>
</evidence>
<reference evidence="2 4" key="2">
    <citation type="journal article" date="2013" name="Nature">
        <title>Insights into bilaterian evolution from three spiralian genomes.</title>
        <authorList>
            <person name="Simakov O."/>
            <person name="Marletaz F."/>
            <person name="Cho S.J."/>
            <person name="Edsinger-Gonzales E."/>
            <person name="Havlak P."/>
            <person name="Hellsten U."/>
            <person name="Kuo D.H."/>
            <person name="Larsson T."/>
            <person name="Lv J."/>
            <person name="Arendt D."/>
            <person name="Savage R."/>
            <person name="Osoegawa K."/>
            <person name="de Jong P."/>
            <person name="Grimwood J."/>
            <person name="Chapman J.A."/>
            <person name="Shapiro H."/>
            <person name="Aerts A."/>
            <person name="Otillar R.P."/>
            <person name="Terry A.Y."/>
            <person name="Boore J.L."/>
            <person name="Grigoriev I.V."/>
            <person name="Lindberg D.R."/>
            <person name="Seaver E.C."/>
            <person name="Weisblat D.A."/>
            <person name="Putnam N.H."/>
            <person name="Rokhsar D.S."/>
        </authorList>
    </citation>
    <scope>NUCLEOTIDE SEQUENCE</scope>
    <source>
        <strain evidence="2 4">I ESC-2004</strain>
    </source>
</reference>
<evidence type="ECO:0000313" key="4">
    <source>
        <dbReference type="Proteomes" id="UP000014760"/>
    </source>
</evidence>
<accession>R7UR46</accession>
<dbReference type="AlphaFoldDB" id="R7UR46"/>
<dbReference type="Proteomes" id="UP000014760">
    <property type="component" value="Unassembled WGS sequence"/>
</dbReference>
<dbReference type="HOGENOM" id="CLU_863942_0_0_1"/>
<keyword evidence="1" id="KW-1133">Transmembrane helix</keyword>